<gene>
    <name evidence="2" type="ORF">WKW77_11690</name>
</gene>
<keyword evidence="3" id="KW-1185">Reference proteome</keyword>
<dbReference type="PANTHER" id="PTHR43000">
    <property type="entry name" value="DTDP-D-GLUCOSE 4,6-DEHYDRATASE-RELATED"/>
    <property type="match status" value="1"/>
</dbReference>
<dbReference type="InterPro" id="IPR036291">
    <property type="entry name" value="NAD(P)-bd_dom_sf"/>
</dbReference>
<dbReference type="EC" id="4.2.1.47" evidence="2"/>
<dbReference type="Gene3D" id="3.40.50.720">
    <property type="entry name" value="NAD(P)-binding Rossmann-like Domain"/>
    <property type="match status" value="1"/>
</dbReference>
<evidence type="ECO:0000313" key="2">
    <source>
        <dbReference type="EMBL" id="MEJ8811731.1"/>
    </source>
</evidence>
<dbReference type="RefSeq" id="WP_340357002.1">
    <property type="nucleotide sequence ID" value="NZ_JBBKZU010000004.1"/>
</dbReference>
<reference evidence="2 3" key="1">
    <citation type="submission" date="2024-03" db="EMBL/GenBank/DDBJ databases">
        <title>Novel species of the genus Variovorax.</title>
        <authorList>
            <person name="Liu Q."/>
            <person name="Xin Y.-H."/>
        </authorList>
    </citation>
    <scope>NUCLEOTIDE SEQUENCE [LARGE SCALE GENOMIC DNA]</scope>
    <source>
        <strain evidence="2 3">KACC 18899</strain>
    </source>
</reference>
<dbReference type="Gene3D" id="3.90.25.10">
    <property type="entry name" value="UDP-galactose 4-epimerase, domain 1"/>
    <property type="match status" value="1"/>
</dbReference>
<evidence type="ECO:0000313" key="3">
    <source>
        <dbReference type="Proteomes" id="UP001365846"/>
    </source>
</evidence>
<protein>
    <submittedName>
        <fullName evidence="2">GDP-mannose 4,6-dehydratase</fullName>
        <ecNumber evidence="2">4.2.1.47</ecNumber>
    </submittedName>
</protein>
<dbReference type="GO" id="GO:0008446">
    <property type="term" value="F:GDP-mannose 4,6-dehydratase activity"/>
    <property type="evidence" value="ECO:0007669"/>
    <property type="project" value="UniProtKB-EC"/>
</dbReference>
<accession>A0ABU8VDQ2</accession>
<feature type="domain" description="NAD(P)-binding" evidence="1">
    <location>
        <begin position="30"/>
        <end position="264"/>
    </location>
</feature>
<name>A0ABU8VDQ2_9BURK</name>
<keyword evidence="2" id="KW-0456">Lyase</keyword>
<sequence>MKLLLTGADGFTGRPFRTQAEAQGYEVIPLRANLLDADALRQEMQAVQPDYVVHLAGIAFVGHAHEQAFYAVNVLGTTNLLDALASLAIPPVKTLLASSANVYGNCSLSPISENQPLAPVNHYAMSKVAMEYMAQNYMSRLGLVITRPFNYTGPGQDEAFLIPKLARHFAKRASSVALGNLHVEREFNDVRSVCDAYLFLLEQGAPGEIYNVCSGRMHSLQNVISTFERIVGHGINVCVDPSFVRPNEVHQLCGNPQKLEDLMGSTGHPWRLPTLEETLSSVLYDVRATAKRMR</sequence>
<dbReference type="Pfam" id="PF16363">
    <property type="entry name" value="GDP_Man_Dehyd"/>
    <property type="match status" value="1"/>
</dbReference>
<comment type="caution">
    <text evidence="2">The sequence shown here is derived from an EMBL/GenBank/DDBJ whole genome shotgun (WGS) entry which is preliminary data.</text>
</comment>
<evidence type="ECO:0000259" key="1">
    <source>
        <dbReference type="Pfam" id="PF16363"/>
    </source>
</evidence>
<dbReference type="SUPFAM" id="SSF51735">
    <property type="entry name" value="NAD(P)-binding Rossmann-fold domains"/>
    <property type="match status" value="1"/>
</dbReference>
<proteinExistence type="predicted"/>
<organism evidence="2 3">
    <name type="scientific">Variovorax ureilyticus</name>
    <dbReference type="NCBI Taxonomy" id="1836198"/>
    <lineage>
        <taxon>Bacteria</taxon>
        <taxon>Pseudomonadati</taxon>
        <taxon>Pseudomonadota</taxon>
        <taxon>Betaproteobacteria</taxon>
        <taxon>Burkholderiales</taxon>
        <taxon>Comamonadaceae</taxon>
        <taxon>Variovorax</taxon>
    </lineage>
</organism>
<dbReference type="InterPro" id="IPR016040">
    <property type="entry name" value="NAD(P)-bd_dom"/>
</dbReference>
<dbReference type="EMBL" id="JBBKZU010000004">
    <property type="protein sequence ID" value="MEJ8811731.1"/>
    <property type="molecule type" value="Genomic_DNA"/>
</dbReference>
<dbReference type="Proteomes" id="UP001365846">
    <property type="component" value="Unassembled WGS sequence"/>
</dbReference>